<dbReference type="CDD" id="cd03789">
    <property type="entry name" value="GT9_LPS_heptosyltransferase"/>
    <property type="match status" value="1"/>
</dbReference>
<proteinExistence type="predicted"/>
<name>A0AA96GP80_9BACT</name>
<dbReference type="Pfam" id="PF01075">
    <property type="entry name" value="Glyco_transf_9"/>
    <property type="match status" value="1"/>
</dbReference>
<evidence type="ECO:0000256" key="1">
    <source>
        <dbReference type="ARBA" id="ARBA00022676"/>
    </source>
</evidence>
<dbReference type="GO" id="GO:0008713">
    <property type="term" value="F:ADP-heptose-lipopolysaccharide heptosyltransferase activity"/>
    <property type="evidence" value="ECO:0007669"/>
    <property type="project" value="TreeGrafter"/>
</dbReference>
<evidence type="ECO:0000313" key="3">
    <source>
        <dbReference type="EMBL" id="WNM62838.1"/>
    </source>
</evidence>
<organism evidence="3 4">
    <name type="scientific">Candidatus Nitrospira neomarina</name>
    <dbReference type="NCBI Taxonomy" id="3020899"/>
    <lineage>
        <taxon>Bacteria</taxon>
        <taxon>Pseudomonadati</taxon>
        <taxon>Nitrospirota</taxon>
        <taxon>Nitrospiria</taxon>
        <taxon>Nitrospirales</taxon>
        <taxon>Nitrospiraceae</taxon>
        <taxon>Nitrospira</taxon>
    </lineage>
</organism>
<dbReference type="KEGG" id="nneo:PQG83_03555"/>
<dbReference type="GO" id="GO:0005829">
    <property type="term" value="C:cytosol"/>
    <property type="evidence" value="ECO:0007669"/>
    <property type="project" value="TreeGrafter"/>
</dbReference>
<evidence type="ECO:0000313" key="4">
    <source>
        <dbReference type="Proteomes" id="UP001302494"/>
    </source>
</evidence>
<gene>
    <name evidence="3" type="ORF">PQG83_03555</name>
</gene>
<dbReference type="Gene3D" id="3.40.50.2000">
    <property type="entry name" value="Glycogen Phosphorylase B"/>
    <property type="match status" value="2"/>
</dbReference>
<reference evidence="3 4" key="1">
    <citation type="submission" date="2023-01" db="EMBL/GenBank/DDBJ databases">
        <title>Cultivation and genomic characterization of new, ubiquitous marine nitrite-oxidizing bacteria from the Nitrospirales.</title>
        <authorList>
            <person name="Mueller A.J."/>
            <person name="Daebeler A."/>
            <person name="Herbold C.W."/>
            <person name="Kirkegaard R.H."/>
            <person name="Daims H."/>
        </authorList>
    </citation>
    <scope>NUCLEOTIDE SEQUENCE [LARGE SCALE GENOMIC DNA]</scope>
    <source>
        <strain evidence="3 4">DK</strain>
    </source>
</reference>
<keyword evidence="2" id="KW-0808">Transferase</keyword>
<dbReference type="GO" id="GO:0009244">
    <property type="term" value="P:lipopolysaccharide core region biosynthetic process"/>
    <property type="evidence" value="ECO:0007669"/>
    <property type="project" value="TreeGrafter"/>
</dbReference>
<protein>
    <submittedName>
        <fullName evidence="3">Glycosyltransferase family 9 protein</fullName>
    </submittedName>
</protein>
<dbReference type="EMBL" id="CP116968">
    <property type="protein sequence ID" value="WNM62838.1"/>
    <property type="molecule type" value="Genomic_DNA"/>
</dbReference>
<dbReference type="PANTHER" id="PTHR30160:SF7">
    <property type="entry name" value="ADP-HEPTOSE--LPS HEPTOSYLTRANSFERASE 2"/>
    <property type="match status" value="1"/>
</dbReference>
<accession>A0AA96GP80</accession>
<dbReference type="SUPFAM" id="SSF53756">
    <property type="entry name" value="UDP-Glycosyltransferase/glycogen phosphorylase"/>
    <property type="match status" value="1"/>
</dbReference>
<evidence type="ECO:0000256" key="2">
    <source>
        <dbReference type="ARBA" id="ARBA00022679"/>
    </source>
</evidence>
<keyword evidence="1" id="KW-0328">Glycosyltransferase</keyword>
<sequence length="411" mass="45170">MSRALLIQLARLGDLVQSLPVLTALQTAYPERPLDLLCPSPLVALGELFPCVDRVFPWNGEQWHEFATTKMTDCDQQLARATRYLADCAFPPYALAYNLNNHPRGILAAHVLSGLVVGPGEYGPLNQSLPAWAGYLRQIARDRGSNRVHLADAFCGLCQVSPPLDVPYLQAPEVPLPFELELPVNGEPLTLIGIVLGAGDADRRVPLSAWQDLIAACAEHIPQCYLLLVGGAGEREAALALEHRLPAKYLNRVVNGCGRTSLPQLVALLNRCQWVVGSDTGPLHLGAMCGARAIGWYFSQARVHETGPYGIGHYVWQRTGAKLRESLDVREISAAESSSAYWPVMETVNLMQEGTVNATTDGWDLWTSNRDEWGAFYTRDGIPDEAVLRRKDTWKALSQLANQGIRMEVAK</sequence>
<dbReference type="PANTHER" id="PTHR30160">
    <property type="entry name" value="TETRAACYLDISACCHARIDE 4'-KINASE-RELATED"/>
    <property type="match status" value="1"/>
</dbReference>
<keyword evidence="4" id="KW-1185">Reference proteome</keyword>
<dbReference type="InterPro" id="IPR051199">
    <property type="entry name" value="LPS_LOS_Heptosyltrfase"/>
</dbReference>
<dbReference type="AlphaFoldDB" id="A0AA96GP80"/>
<dbReference type="RefSeq" id="WP_312746828.1">
    <property type="nucleotide sequence ID" value="NZ_CP116968.1"/>
</dbReference>
<dbReference type="InterPro" id="IPR002201">
    <property type="entry name" value="Glyco_trans_9"/>
</dbReference>
<dbReference type="Proteomes" id="UP001302494">
    <property type="component" value="Chromosome"/>
</dbReference>